<accession>J9G1K8</accession>
<sequence length="36" mass="3925">LSAISHRKNKPGYGQRKKGGYAHKMKIASLSGNQIV</sequence>
<organism evidence="2">
    <name type="scientific">gut metagenome</name>
    <dbReference type="NCBI Taxonomy" id="749906"/>
    <lineage>
        <taxon>unclassified sequences</taxon>
        <taxon>metagenomes</taxon>
        <taxon>organismal metagenomes</taxon>
    </lineage>
</organism>
<protein>
    <submittedName>
        <fullName evidence="2">Uncharacterized protein</fullName>
    </submittedName>
</protein>
<evidence type="ECO:0000256" key="1">
    <source>
        <dbReference type="SAM" id="MobiDB-lite"/>
    </source>
</evidence>
<dbReference type="AlphaFoldDB" id="J9G1K8"/>
<comment type="caution">
    <text evidence="2">The sequence shown here is derived from an EMBL/GenBank/DDBJ whole genome shotgun (WGS) entry which is preliminary data.</text>
</comment>
<reference evidence="2" key="1">
    <citation type="journal article" date="2012" name="PLoS ONE">
        <title>Gene sets for utilization of primary and secondary nutrition supplies in the distal gut of endangered iberian lynx.</title>
        <authorList>
            <person name="Alcaide M."/>
            <person name="Messina E."/>
            <person name="Richter M."/>
            <person name="Bargiela R."/>
            <person name="Peplies J."/>
            <person name="Huws S.A."/>
            <person name="Newbold C.J."/>
            <person name="Golyshin P.N."/>
            <person name="Simon M.A."/>
            <person name="Lopez G."/>
            <person name="Yakimov M.M."/>
            <person name="Ferrer M."/>
        </authorList>
    </citation>
    <scope>NUCLEOTIDE SEQUENCE</scope>
</reference>
<proteinExistence type="predicted"/>
<evidence type="ECO:0000313" key="2">
    <source>
        <dbReference type="EMBL" id="EJX01077.1"/>
    </source>
</evidence>
<feature type="region of interest" description="Disordered" evidence="1">
    <location>
        <begin position="1"/>
        <end position="20"/>
    </location>
</feature>
<dbReference type="EMBL" id="AMCI01003101">
    <property type="protein sequence ID" value="EJX01077.1"/>
    <property type="molecule type" value="Genomic_DNA"/>
</dbReference>
<feature type="non-terminal residue" evidence="2">
    <location>
        <position position="1"/>
    </location>
</feature>
<name>J9G1K8_9ZZZZ</name>
<gene>
    <name evidence="2" type="ORF">EVA_10818</name>
</gene>